<evidence type="ECO:0000256" key="4">
    <source>
        <dbReference type="RuleBase" id="RU003423"/>
    </source>
</evidence>
<keyword evidence="3 4" id="KW-0012">Acyltransferase</keyword>
<evidence type="ECO:0000259" key="6">
    <source>
        <dbReference type="PROSITE" id="PS50968"/>
    </source>
</evidence>
<feature type="domain" description="Peripheral subunit-binding (PSBD)" evidence="7">
    <location>
        <begin position="139"/>
        <end position="176"/>
    </location>
</feature>
<feature type="compositionally biased region" description="Pro residues" evidence="5">
    <location>
        <begin position="81"/>
        <end position="134"/>
    </location>
</feature>
<protein>
    <recommendedName>
        <fullName evidence="4">Dihydrolipoamide acetyltransferase component of pyruvate dehydrogenase complex</fullName>
        <ecNumber evidence="4">2.3.1.-</ecNumber>
    </recommendedName>
</protein>
<keyword evidence="4" id="KW-0450">Lipoyl</keyword>
<keyword evidence="2 4" id="KW-0808">Transferase</keyword>
<name>A0ABS6UNH8_9PSEU</name>
<evidence type="ECO:0000256" key="2">
    <source>
        <dbReference type="ARBA" id="ARBA00022679"/>
    </source>
</evidence>
<dbReference type="InterPro" id="IPR000089">
    <property type="entry name" value="Biotin_lipoyl"/>
</dbReference>
<evidence type="ECO:0000313" key="9">
    <source>
        <dbReference type="Proteomes" id="UP000694287"/>
    </source>
</evidence>
<gene>
    <name evidence="8" type="ORF">I4I81_06025</name>
</gene>
<dbReference type="EC" id="2.3.1.-" evidence="4"/>
<organism evidence="8 9">
    <name type="scientific">Pseudonocardia abyssalis</name>
    <dbReference type="NCBI Taxonomy" id="2792008"/>
    <lineage>
        <taxon>Bacteria</taxon>
        <taxon>Bacillati</taxon>
        <taxon>Actinomycetota</taxon>
        <taxon>Actinomycetes</taxon>
        <taxon>Pseudonocardiales</taxon>
        <taxon>Pseudonocardiaceae</taxon>
        <taxon>Pseudonocardia</taxon>
    </lineage>
</organism>
<dbReference type="InterPro" id="IPR004167">
    <property type="entry name" value="PSBD"/>
</dbReference>
<dbReference type="InterPro" id="IPR050743">
    <property type="entry name" value="2-oxoacid_DH_E2_comp"/>
</dbReference>
<comment type="cofactor">
    <cofactor evidence="1 4">
        <name>(R)-lipoate</name>
        <dbReference type="ChEBI" id="CHEBI:83088"/>
    </cofactor>
</comment>
<comment type="similarity">
    <text evidence="4">Belongs to the 2-oxoacid dehydrogenase family.</text>
</comment>
<sequence>MGEFRMPSLGADMAEGTVVEWLIGPGDEVRRGDVVATVDTEKALIDVECFESGTVDRLLVDVGTKVPVGAPLALIATAAPGGPPPAGPRPSGAPAPAEPPPPAAPPQPAEPPPPTAPPQPAAPPGTGPPRPRTAPHPAGRSPLTRRRAAAAGLDLAALPGTGPDGEVTRADVDQALRSGPPHRPRISPYARRLARERGLDPTALAAGTTGPLRARDVVAAPAAPVAPAPPPPRPRSVTAALMARSKREIPHYYLSTEIELGAALERLRRHNLAIPVADRVLPAAQLLHAVVRAAGAVPELNGHWIEDRFVPGDGVHLGVAVALRGGGLSVPVLHHADALDLDALMAALLGAAGRARSGRLRSSEADGATLTVTNLGELGVDAVTGVIFPPQVALVGFGAVRPRAWPEGDALVVRPVVTATLSGDHRATDGATGARLLHEIDRQLHRPEDTA</sequence>
<dbReference type="PANTHER" id="PTHR43178">
    <property type="entry name" value="DIHYDROLIPOAMIDE ACETYLTRANSFERASE COMPONENT OF PYRUVATE DEHYDROGENASE COMPLEX"/>
    <property type="match status" value="1"/>
</dbReference>
<proteinExistence type="inferred from homology"/>
<dbReference type="PROSITE" id="PS51826">
    <property type="entry name" value="PSBD"/>
    <property type="match status" value="1"/>
</dbReference>
<feature type="domain" description="Lipoyl-binding" evidence="6">
    <location>
        <begin position="1"/>
        <end position="76"/>
    </location>
</feature>
<dbReference type="PANTHER" id="PTHR43178:SF5">
    <property type="entry name" value="LIPOAMIDE ACYLTRANSFERASE COMPONENT OF BRANCHED-CHAIN ALPHA-KETO ACID DEHYDROGENASE COMPLEX, MITOCHONDRIAL"/>
    <property type="match status" value="1"/>
</dbReference>
<dbReference type="CDD" id="cd06849">
    <property type="entry name" value="lipoyl_domain"/>
    <property type="match status" value="1"/>
</dbReference>
<dbReference type="PROSITE" id="PS50968">
    <property type="entry name" value="BIOTINYL_LIPOYL"/>
    <property type="match status" value="1"/>
</dbReference>
<evidence type="ECO:0000259" key="7">
    <source>
        <dbReference type="PROSITE" id="PS51826"/>
    </source>
</evidence>
<dbReference type="Pfam" id="PF00364">
    <property type="entry name" value="Biotin_lipoyl"/>
    <property type="match status" value="1"/>
</dbReference>
<keyword evidence="9" id="KW-1185">Reference proteome</keyword>
<feature type="region of interest" description="Disordered" evidence="5">
    <location>
        <begin position="79"/>
        <end position="145"/>
    </location>
</feature>
<evidence type="ECO:0000313" key="8">
    <source>
        <dbReference type="EMBL" id="MBW0133808.1"/>
    </source>
</evidence>
<dbReference type="EMBL" id="JADQDK010000001">
    <property type="protein sequence ID" value="MBW0133808.1"/>
    <property type="molecule type" value="Genomic_DNA"/>
</dbReference>
<reference evidence="8 9" key="1">
    <citation type="submission" date="2020-11" db="EMBL/GenBank/DDBJ databases">
        <title>Pseudonocardia abyssalis sp. nov. and Pseudonocardia oceani sp. nov., description and phylogenomic analysis of two novel actinomycetes isolated from the deep Southern Ocean.</title>
        <authorList>
            <person name="Parra J."/>
        </authorList>
    </citation>
    <scope>NUCLEOTIDE SEQUENCE [LARGE SCALE GENOMIC DNA]</scope>
    <source>
        <strain evidence="8 9">KRD-168</strain>
    </source>
</reference>
<evidence type="ECO:0000256" key="1">
    <source>
        <dbReference type="ARBA" id="ARBA00001938"/>
    </source>
</evidence>
<dbReference type="InterPro" id="IPR001078">
    <property type="entry name" value="2-oxoacid_DH_actylTfrase"/>
</dbReference>
<feature type="region of interest" description="Disordered" evidence="5">
    <location>
        <begin position="175"/>
        <end position="210"/>
    </location>
</feature>
<dbReference type="Pfam" id="PF00198">
    <property type="entry name" value="2-oxoacid_dh"/>
    <property type="match status" value="1"/>
</dbReference>
<evidence type="ECO:0000256" key="3">
    <source>
        <dbReference type="ARBA" id="ARBA00023315"/>
    </source>
</evidence>
<dbReference type="Pfam" id="PF02817">
    <property type="entry name" value="E3_binding"/>
    <property type="match status" value="2"/>
</dbReference>
<comment type="caution">
    <text evidence="8">The sequence shown here is derived from an EMBL/GenBank/DDBJ whole genome shotgun (WGS) entry which is preliminary data.</text>
</comment>
<evidence type="ECO:0000256" key="5">
    <source>
        <dbReference type="SAM" id="MobiDB-lite"/>
    </source>
</evidence>
<dbReference type="Proteomes" id="UP000694287">
    <property type="component" value="Unassembled WGS sequence"/>
</dbReference>
<accession>A0ABS6UNH8</accession>